<dbReference type="Pfam" id="PF01877">
    <property type="entry name" value="RNA_binding"/>
    <property type="match status" value="1"/>
</dbReference>
<dbReference type="AlphaFoldDB" id="A0A8T4GYD5"/>
<accession>A0A8T4GYD5</accession>
<reference evidence="3" key="1">
    <citation type="submission" date="2021-03" db="EMBL/GenBank/DDBJ databases">
        <title>Genomic Encyclopedia of Type Strains, Phase IV (KMG-IV): sequencing the most valuable type-strain genomes for metagenomic binning, comparative biology and taxonomic classification.</title>
        <authorList>
            <person name="Goeker M."/>
        </authorList>
    </citation>
    <scope>NUCLEOTIDE SEQUENCE</scope>
    <source>
        <strain evidence="3">DSM 26232</strain>
    </source>
</reference>
<dbReference type="EMBL" id="JAGGLC010000001">
    <property type="protein sequence ID" value="MBP1986375.1"/>
    <property type="molecule type" value="Genomic_DNA"/>
</dbReference>
<feature type="region of interest" description="Disordered" evidence="2">
    <location>
        <begin position="72"/>
        <end position="91"/>
    </location>
</feature>
<dbReference type="PANTHER" id="PTHR39652">
    <property type="entry name" value="UPF0201 PROTEIN TK1335"/>
    <property type="match status" value="1"/>
</dbReference>
<organism evidence="3 4">
    <name type="scientific">Halolamina salifodinae</name>
    <dbReference type="NCBI Taxonomy" id="1202767"/>
    <lineage>
        <taxon>Archaea</taxon>
        <taxon>Methanobacteriati</taxon>
        <taxon>Methanobacteriota</taxon>
        <taxon>Stenosarchaea group</taxon>
        <taxon>Halobacteria</taxon>
        <taxon>Halobacteriales</taxon>
        <taxon>Haloferacaceae</taxon>
    </lineage>
</organism>
<dbReference type="Proteomes" id="UP000823736">
    <property type="component" value="Unassembled WGS sequence"/>
</dbReference>
<evidence type="ECO:0000313" key="3">
    <source>
        <dbReference type="EMBL" id="MBP1986375.1"/>
    </source>
</evidence>
<dbReference type="InterPro" id="IPR002739">
    <property type="entry name" value="PAB1135-like"/>
</dbReference>
<evidence type="ECO:0000256" key="1">
    <source>
        <dbReference type="HAMAP-Rule" id="MF_01112"/>
    </source>
</evidence>
<name>A0A8T4GYD5_9EURY</name>
<dbReference type="OrthoDB" id="7819at2157"/>
<dbReference type="Gene3D" id="3.30.1440.10">
    <property type="match status" value="1"/>
</dbReference>
<dbReference type="InterPro" id="IPR022803">
    <property type="entry name" value="Ribosomal_uL5_dom_sf"/>
</dbReference>
<comment type="caution">
    <text evidence="3">The sequence shown here is derived from an EMBL/GenBank/DDBJ whole genome shotgun (WGS) entry which is preliminary data.</text>
</comment>
<dbReference type="RefSeq" id="WP_209490661.1">
    <property type="nucleotide sequence ID" value="NZ_JAGGLC010000001.1"/>
</dbReference>
<keyword evidence="4" id="KW-1185">Reference proteome</keyword>
<feature type="region of interest" description="Disordered" evidence="2">
    <location>
        <begin position="134"/>
        <end position="170"/>
    </location>
</feature>
<evidence type="ECO:0000313" key="4">
    <source>
        <dbReference type="Proteomes" id="UP000823736"/>
    </source>
</evidence>
<feature type="compositionally biased region" description="Basic and acidic residues" evidence="2">
    <location>
        <begin position="143"/>
        <end position="170"/>
    </location>
</feature>
<protein>
    <recommendedName>
        <fullName evidence="1">UPF0201 protein J2753_000848</fullName>
    </recommendedName>
</protein>
<dbReference type="PANTHER" id="PTHR39652:SF1">
    <property type="entry name" value="UPF0201 PROTEIN TK1335"/>
    <property type="match status" value="1"/>
</dbReference>
<dbReference type="HAMAP" id="MF_01112">
    <property type="entry name" value="UPF0201"/>
    <property type="match status" value="1"/>
</dbReference>
<comment type="similarity">
    <text evidence="1">Belongs to the UPF0201 family.</text>
</comment>
<dbReference type="SUPFAM" id="SSF55282">
    <property type="entry name" value="RL5-like"/>
    <property type="match status" value="1"/>
</dbReference>
<gene>
    <name evidence="3" type="ORF">J2753_000848</name>
</gene>
<evidence type="ECO:0000256" key="2">
    <source>
        <dbReference type="SAM" id="MobiDB-lite"/>
    </source>
</evidence>
<sequence length="170" mass="19017">MIYSIDVTIEAPVQNTEVADRVEDAVTNLFPEAEFHREPDRFVAETHSLDAFSDVLHEQEILDTARRQFYNGVDERSSSASQTESDDVDEGGFEFSLKKQPAFEGVVNFAVGSEDELGDIHVRVDVREPDVESFIDYVAPETEEGRPVESGTSRRDTDDYHGPASDASDR</sequence>
<proteinExistence type="inferred from homology"/>